<comment type="subcellular location">
    <subcellularLocation>
        <location evidence="1">Nucleus</location>
    </subcellularLocation>
</comment>
<accession>A0A1M3TPQ2</accession>
<evidence type="ECO:0000256" key="2">
    <source>
        <dbReference type="ARBA" id="ARBA00022723"/>
    </source>
</evidence>
<feature type="domain" description="HAT C-terminal dimerisation" evidence="6">
    <location>
        <begin position="438"/>
        <end position="523"/>
    </location>
</feature>
<feature type="non-terminal residue" evidence="7">
    <location>
        <position position="526"/>
    </location>
</feature>
<evidence type="ECO:0000313" key="8">
    <source>
        <dbReference type="Proteomes" id="UP000184063"/>
    </source>
</evidence>
<keyword evidence="4" id="KW-0862">Zinc</keyword>
<gene>
    <name evidence="7" type="ORF">ASPFODRAFT_103956</name>
</gene>
<protein>
    <recommendedName>
        <fullName evidence="6">HAT C-terminal dimerisation domain-containing protein</fullName>
    </recommendedName>
</protein>
<proteinExistence type="predicted"/>
<dbReference type="VEuPathDB" id="FungiDB:ASPFODRAFT_103956"/>
<evidence type="ECO:0000256" key="3">
    <source>
        <dbReference type="ARBA" id="ARBA00022771"/>
    </source>
</evidence>
<feature type="non-terminal residue" evidence="7">
    <location>
        <position position="1"/>
    </location>
</feature>
<dbReference type="InterPro" id="IPR012337">
    <property type="entry name" value="RNaseH-like_sf"/>
</dbReference>
<dbReference type="PANTHER" id="PTHR46481">
    <property type="entry name" value="ZINC FINGER BED DOMAIN-CONTAINING PROTEIN 4"/>
    <property type="match status" value="1"/>
</dbReference>
<evidence type="ECO:0000256" key="1">
    <source>
        <dbReference type="ARBA" id="ARBA00004123"/>
    </source>
</evidence>
<dbReference type="InterPro" id="IPR052035">
    <property type="entry name" value="ZnF_BED_domain_contain"/>
</dbReference>
<keyword evidence="2" id="KW-0479">Metal-binding</keyword>
<dbReference type="GO" id="GO:0008270">
    <property type="term" value="F:zinc ion binding"/>
    <property type="evidence" value="ECO:0007669"/>
    <property type="project" value="UniProtKB-KW"/>
</dbReference>
<evidence type="ECO:0000313" key="7">
    <source>
        <dbReference type="EMBL" id="OJZ88799.1"/>
    </source>
</evidence>
<dbReference type="Pfam" id="PF05699">
    <property type="entry name" value="Dimer_Tnp_hAT"/>
    <property type="match status" value="1"/>
</dbReference>
<keyword evidence="5" id="KW-0539">Nucleus</keyword>
<dbReference type="Proteomes" id="UP000184063">
    <property type="component" value="Unassembled WGS sequence"/>
</dbReference>
<dbReference type="SUPFAM" id="SSF53098">
    <property type="entry name" value="Ribonuclease H-like"/>
    <property type="match status" value="1"/>
</dbReference>
<evidence type="ECO:0000256" key="4">
    <source>
        <dbReference type="ARBA" id="ARBA00022833"/>
    </source>
</evidence>
<sequence length="526" mass="60167">EMLVRWVIQTRQPSTVVEHPAFRALIEATGATLPIKTADTLFNRIKEDFQSSRASVKEELARSSRTLALSLDVWTSENQIPIMGIIGHWISPEFDKRDELLEFTEINGPHSAENLADVVLNMLDELDIAPKLLTITGDNAGNNGTLCDSLHDQLLKKYDNDDDCFRIRPLMRFRGRQSFIPCLAHILNLICRDVLASLRAGSAREAKAILDDMAIHSRAAAFNSLHSTKGAIMKVRLLTLWIARSPQRRQDWKEVSPGKQVSYDVDTRWNSTYIMIQDALRLQTQLGQFTRIHPEVQALQLTVDKWSTLQQVAKILKPFWDHTNSGDFEDVSVEIRDAVEGGIRKMNKFARKMDDNLLYYVASVLDPRIKSSLIVSQMSEQDSGFIISQVRDFLKKEYPPEPLVSREVDLPRPPGMSETMWRTLRKVQPSKEASLSDIDKYLDSPPVNWSHHMIDDSDTEWVLKWWKANAFNFPLLAKAARDYLPIPSAEVGIEREFSSARDVLGLRRHCLNAETMRWLMLLRGQY</sequence>
<keyword evidence="3" id="KW-0863">Zinc-finger</keyword>
<organism evidence="7 8">
    <name type="scientific">Aspergillus luchuensis (strain CBS 106.47)</name>
    <dbReference type="NCBI Taxonomy" id="1137211"/>
    <lineage>
        <taxon>Eukaryota</taxon>
        <taxon>Fungi</taxon>
        <taxon>Dikarya</taxon>
        <taxon>Ascomycota</taxon>
        <taxon>Pezizomycotina</taxon>
        <taxon>Eurotiomycetes</taxon>
        <taxon>Eurotiomycetidae</taxon>
        <taxon>Eurotiales</taxon>
        <taxon>Aspergillaceae</taxon>
        <taxon>Aspergillus</taxon>
        <taxon>Aspergillus subgen. Circumdati</taxon>
    </lineage>
</organism>
<reference evidence="8" key="1">
    <citation type="journal article" date="2017" name="Genome Biol.">
        <title>Comparative genomics reveals high biological diversity and specific adaptations in the industrially and medically important fungal genus Aspergillus.</title>
        <authorList>
            <person name="de Vries R.P."/>
            <person name="Riley R."/>
            <person name="Wiebenga A."/>
            <person name="Aguilar-Osorio G."/>
            <person name="Amillis S."/>
            <person name="Uchima C.A."/>
            <person name="Anderluh G."/>
            <person name="Asadollahi M."/>
            <person name="Askin M."/>
            <person name="Barry K."/>
            <person name="Battaglia E."/>
            <person name="Bayram O."/>
            <person name="Benocci T."/>
            <person name="Braus-Stromeyer S.A."/>
            <person name="Caldana C."/>
            <person name="Canovas D."/>
            <person name="Cerqueira G.C."/>
            <person name="Chen F."/>
            <person name="Chen W."/>
            <person name="Choi C."/>
            <person name="Clum A."/>
            <person name="Dos Santos R.A."/>
            <person name="Damasio A.R."/>
            <person name="Diallinas G."/>
            <person name="Emri T."/>
            <person name="Fekete E."/>
            <person name="Flipphi M."/>
            <person name="Freyberg S."/>
            <person name="Gallo A."/>
            <person name="Gournas C."/>
            <person name="Habgood R."/>
            <person name="Hainaut M."/>
            <person name="Harispe M.L."/>
            <person name="Henrissat B."/>
            <person name="Hilden K.S."/>
            <person name="Hope R."/>
            <person name="Hossain A."/>
            <person name="Karabika E."/>
            <person name="Karaffa L."/>
            <person name="Karanyi Z."/>
            <person name="Krasevec N."/>
            <person name="Kuo A."/>
            <person name="Kusch H."/>
            <person name="LaButti K."/>
            <person name="Lagendijk E.L."/>
            <person name="Lapidus A."/>
            <person name="Levasseur A."/>
            <person name="Lindquist E."/>
            <person name="Lipzen A."/>
            <person name="Logrieco A.F."/>
            <person name="MacCabe A."/>
            <person name="Maekelae M.R."/>
            <person name="Malavazi I."/>
            <person name="Melin P."/>
            <person name="Meyer V."/>
            <person name="Mielnichuk N."/>
            <person name="Miskei M."/>
            <person name="Molnar A.P."/>
            <person name="Mule G."/>
            <person name="Ngan C.Y."/>
            <person name="Orejas M."/>
            <person name="Orosz E."/>
            <person name="Ouedraogo J.P."/>
            <person name="Overkamp K.M."/>
            <person name="Park H.-S."/>
            <person name="Perrone G."/>
            <person name="Piumi F."/>
            <person name="Punt P.J."/>
            <person name="Ram A.F."/>
            <person name="Ramon A."/>
            <person name="Rauscher S."/>
            <person name="Record E."/>
            <person name="Riano-Pachon D.M."/>
            <person name="Robert V."/>
            <person name="Roehrig J."/>
            <person name="Ruller R."/>
            <person name="Salamov A."/>
            <person name="Salih N.S."/>
            <person name="Samson R.A."/>
            <person name="Sandor E."/>
            <person name="Sanguinetti M."/>
            <person name="Schuetze T."/>
            <person name="Sepcic K."/>
            <person name="Shelest E."/>
            <person name="Sherlock G."/>
            <person name="Sophianopoulou V."/>
            <person name="Squina F.M."/>
            <person name="Sun H."/>
            <person name="Susca A."/>
            <person name="Todd R.B."/>
            <person name="Tsang A."/>
            <person name="Unkles S.E."/>
            <person name="van de Wiele N."/>
            <person name="van Rossen-Uffink D."/>
            <person name="Oliveira J.V."/>
            <person name="Vesth T.C."/>
            <person name="Visser J."/>
            <person name="Yu J.-H."/>
            <person name="Zhou M."/>
            <person name="Andersen M.R."/>
            <person name="Archer D.B."/>
            <person name="Baker S.E."/>
            <person name="Benoit I."/>
            <person name="Brakhage A.A."/>
            <person name="Braus G.H."/>
            <person name="Fischer R."/>
            <person name="Frisvad J.C."/>
            <person name="Goldman G.H."/>
            <person name="Houbraken J."/>
            <person name="Oakley B."/>
            <person name="Pocsi I."/>
            <person name="Scazzocchio C."/>
            <person name="Seiboth B."/>
            <person name="vanKuyk P.A."/>
            <person name="Wortman J."/>
            <person name="Dyer P.S."/>
            <person name="Grigoriev I.V."/>
        </authorList>
    </citation>
    <scope>NUCLEOTIDE SEQUENCE [LARGE SCALE GENOMIC DNA]</scope>
    <source>
        <strain evidence="8">CBS 106.47</strain>
    </source>
</reference>
<dbReference type="GO" id="GO:0005634">
    <property type="term" value="C:nucleus"/>
    <property type="evidence" value="ECO:0007669"/>
    <property type="project" value="UniProtKB-SubCell"/>
</dbReference>
<dbReference type="InterPro" id="IPR008906">
    <property type="entry name" value="HATC_C_dom"/>
</dbReference>
<name>A0A1M3TPQ2_ASPLC</name>
<dbReference type="PANTHER" id="PTHR46481:SF10">
    <property type="entry name" value="ZINC FINGER BED DOMAIN-CONTAINING PROTEIN 39"/>
    <property type="match status" value="1"/>
</dbReference>
<dbReference type="GO" id="GO:0046983">
    <property type="term" value="F:protein dimerization activity"/>
    <property type="evidence" value="ECO:0007669"/>
    <property type="project" value="InterPro"/>
</dbReference>
<evidence type="ECO:0000259" key="6">
    <source>
        <dbReference type="Pfam" id="PF05699"/>
    </source>
</evidence>
<evidence type="ECO:0000256" key="5">
    <source>
        <dbReference type="ARBA" id="ARBA00023242"/>
    </source>
</evidence>
<dbReference type="EMBL" id="KV878239">
    <property type="protein sequence ID" value="OJZ88799.1"/>
    <property type="molecule type" value="Genomic_DNA"/>
</dbReference>
<dbReference type="AlphaFoldDB" id="A0A1M3TPQ2"/>
<dbReference type="OrthoDB" id="4505704at2759"/>